<organism evidence="2 3">
    <name type="scientific">Cinnamomum micranthum f. kanehirae</name>
    <dbReference type="NCBI Taxonomy" id="337451"/>
    <lineage>
        <taxon>Eukaryota</taxon>
        <taxon>Viridiplantae</taxon>
        <taxon>Streptophyta</taxon>
        <taxon>Embryophyta</taxon>
        <taxon>Tracheophyta</taxon>
        <taxon>Spermatophyta</taxon>
        <taxon>Magnoliopsida</taxon>
        <taxon>Magnoliidae</taxon>
        <taxon>Laurales</taxon>
        <taxon>Lauraceae</taxon>
        <taxon>Cinnamomum</taxon>
    </lineage>
</organism>
<accession>A0A443P1V6</accession>
<feature type="compositionally biased region" description="Polar residues" evidence="1">
    <location>
        <begin position="102"/>
        <end position="113"/>
    </location>
</feature>
<protein>
    <submittedName>
        <fullName evidence="2">RNA recognition motif domain-containing protein</fullName>
    </submittedName>
</protein>
<evidence type="ECO:0000313" key="2">
    <source>
        <dbReference type="EMBL" id="RWR84676.1"/>
    </source>
</evidence>
<evidence type="ECO:0000313" key="3">
    <source>
        <dbReference type="Proteomes" id="UP000283530"/>
    </source>
</evidence>
<dbReference type="STRING" id="337451.A0A443P1V6"/>
<evidence type="ECO:0000256" key="1">
    <source>
        <dbReference type="SAM" id="MobiDB-lite"/>
    </source>
</evidence>
<gene>
    <name evidence="2" type="ORF">CKAN_01350000</name>
</gene>
<keyword evidence="3" id="KW-1185">Reference proteome</keyword>
<feature type="compositionally biased region" description="Pro residues" evidence="1">
    <location>
        <begin position="116"/>
        <end position="127"/>
    </location>
</feature>
<dbReference type="Proteomes" id="UP000283530">
    <property type="component" value="Unassembled WGS sequence"/>
</dbReference>
<name>A0A443P1V6_9MAGN</name>
<feature type="region of interest" description="Disordered" evidence="1">
    <location>
        <begin position="13"/>
        <end position="35"/>
    </location>
</feature>
<proteinExistence type="predicted"/>
<reference evidence="2 3" key="1">
    <citation type="journal article" date="2019" name="Nat. Plants">
        <title>Stout camphor tree genome fills gaps in understanding of flowering plant genome evolution.</title>
        <authorList>
            <person name="Chaw S.M."/>
            <person name="Liu Y.C."/>
            <person name="Wu Y.W."/>
            <person name="Wang H.Y."/>
            <person name="Lin C.I."/>
            <person name="Wu C.S."/>
            <person name="Ke H.M."/>
            <person name="Chang L.Y."/>
            <person name="Hsu C.Y."/>
            <person name="Yang H.T."/>
            <person name="Sudianto E."/>
            <person name="Hsu M.H."/>
            <person name="Wu K.P."/>
            <person name="Wang L.N."/>
            <person name="Leebens-Mack J.H."/>
            <person name="Tsai I.J."/>
        </authorList>
    </citation>
    <scope>NUCLEOTIDE SEQUENCE [LARGE SCALE GENOMIC DNA]</scope>
    <source>
        <strain evidence="3">cv. Chaw 1501</strain>
        <tissue evidence="2">Young leaves</tissue>
    </source>
</reference>
<dbReference type="EMBL" id="QPKB01000005">
    <property type="protein sequence ID" value="RWR84676.1"/>
    <property type="molecule type" value="Genomic_DNA"/>
</dbReference>
<dbReference type="AlphaFoldDB" id="A0A443P1V6"/>
<sequence length="235" mass="25997">MGVDLGQGFYLGEIEEDDRREILENENPPPPPPLTAIDLTSKKHEADENGIATFESTSQLTPKDARKILEPFATEQLLEIFQDAVACHPDILDAIRNIANRDPSNTSSLSTASAGRPPPTPFAPSSPPTLTSTSICLQRPPYLSNLSLQLWRCDYFVPWLDGPCRNEFDNEIGCYRKKISVGVSFIIILGSVSRNPRRGFGKSHLKFLMSASGLHSSPFWDLYCESLVAASENLF</sequence>
<comment type="caution">
    <text evidence="2">The sequence shown here is derived from an EMBL/GenBank/DDBJ whole genome shotgun (WGS) entry which is preliminary data.</text>
</comment>
<dbReference type="OrthoDB" id="1875751at2759"/>
<feature type="region of interest" description="Disordered" evidence="1">
    <location>
        <begin position="102"/>
        <end position="127"/>
    </location>
</feature>